<accession>A0A162U0H6</accession>
<comment type="caution">
    <text evidence="3">The sequence shown here is derived from an EMBL/GenBank/DDBJ whole genome shotgun (WGS) entry which is preliminary data.</text>
</comment>
<dbReference type="EMBL" id="LSUQ01000002">
    <property type="protein sequence ID" value="OAG95301.1"/>
    <property type="molecule type" value="Genomic_DNA"/>
</dbReference>
<organism evidence="3 5">
    <name type="scientific">Ferroacidibacillus organovorans</name>
    <dbReference type="NCBI Taxonomy" id="1765683"/>
    <lineage>
        <taxon>Bacteria</taxon>
        <taxon>Bacillati</taxon>
        <taxon>Bacillota</taxon>
        <taxon>Bacilli</taxon>
        <taxon>Bacillales</taxon>
        <taxon>Alicyclobacillaceae</taxon>
        <taxon>Ferroacidibacillus</taxon>
    </lineage>
</organism>
<evidence type="ECO:0000313" key="5">
    <source>
        <dbReference type="Proteomes" id="UP000190229"/>
    </source>
</evidence>
<name>A0A162U0H6_9BACL</name>
<keyword evidence="5" id="KW-1185">Reference proteome</keyword>
<dbReference type="Pfam" id="PF20229">
    <property type="entry name" value="ChrB_N"/>
    <property type="match status" value="1"/>
</dbReference>
<dbReference type="Proteomes" id="UP000190229">
    <property type="component" value="Unassembled WGS sequence"/>
</dbReference>
<reference evidence="2 4" key="1">
    <citation type="submission" date="2016-02" db="EMBL/GenBank/DDBJ databases">
        <title>Draft genome sequence of Acidibacillus ferrooxidans SLC66.</title>
        <authorList>
            <person name="Oliveira G."/>
            <person name="Nancucheo I."/>
            <person name="Dall'Agnol H."/>
            <person name="Johnson B."/>
            <person name="Oliveira R."/>
            <person name="Nunes G.L."/>
            <person name="Tzotzos G."/>
            <person name="Orellana S.C."/>
            <person name="Salim A.C."/>
            <person name="Araujo F.M."/>
        </authorList>
    </citation>
    <scope>NUCLEOTIDE SEQUENCE [LARGE SCALE GENOMIC DNA]</scope>
    <source>
        <strain evidence="2 4">SLC66</strain>
    </source>
</reference>
<feature type="domain" description="ChrB N-terminal" evidence="1">
    <location>
        <begin position="3"/>
        <end position="111"/>
    </location>
</feature>
<dbReference type="Proteomes" id="UP000077421">
    <property type="component" value="Unassembled WGS sequence"/>
</dbReference>
<gene>
    <name evidence="2" type="ORF">AYW79_01130</name>
    <name evidence="3" type="ORF">B2M26_02120</name>
</gene>
<sequence length="121" mass="14602">MNKLKFFIEEAGGNVHWLDVDQFSENTQTHMIELMNLERSAEFIEFRDECVRFIREVSTYKEPTLHGSIEDWVIKFYRLRKWFRKLTARDYFQCSNRSDAEDKLRELESLLSERLDINLSG</sequence>
<dbReference type="AlphaFoldDB" id="A0A162U0H6"/>
<evidence type="ECO:0000313" key="2">
    <source>
        <dbReference type="EMBL" id="OAG95301.1"/>
    </source>
</evidence>
<proteinExistence type="predicted"/>
<dbReference type="STRING" id="1765683.B2M26_02120"/>
<reference evidence="3 5" key="2">
    <citation type="submission" date="2017-02" db="EMBL/GenBank/DDBJ databases">
        <title>Draft genome of Acidibacillus ferrooxidans Huett2.</title>
        <authorList>
            <person name="Schopf S."/>
        </authorList>
    </citation>
    <scope>NUCLEOTIDE SEQUENCE [LARGE SCALE GENOMIC DNA]</scope>
    <source>
        <strain evidence="3 5">Huett2</strain>
    </source>
</reference>
<dbReference type="EMBL" id="MWPS01000005">
    <property type="protein sequence ID" value="OPG17156.1"/>
    <property type="molecule type" value="Genomic_DNA"/>
</dbReference>
<protein>
    <recommendedName>
        <fullName evidence="1">ChrB N-terminal domain-containing protein</fullName>
    </recommendedName>
</protein>
<evidence type="ECO:0000259" key="1">
    <source>
        <dbReference type="Pfam" id="PF20229"/>
    </source>
</evidence>
<dbReference type="OrthoDB" id="9784302at2"/>
<evidence type="ECO:0000313" key="4">
    <source>
        <dbReference type="Proteomes" id="UP000077421"/>
    </source>
</evidence>
<dbReference type="InterPro" id="IPR046858">
    <property type="entry name" value="ChrB_N"/>
</dbReference>
<evidence type="ECO:0000313" key="3">
    <source>
        <dbReference type="EMBL" id="OPG17156.1"/>
    </source>
</evidence>